<dbReference type="InterPro" id="IPR002734">
    <property type="entry name" value="RibDG_C"/>
</dbReference>
<dbReference type="Pfam" id="PF01872">
    <property type="entry name" value="RibD_C"/>
    <property type="match status" value="1"/>
</dbReference>
<dbReference type="InterPro" id="IPR050765">
    <property type="entry name" value="Riboflavin_Biosynth_HTPR"/>
</dbReference>
<protein>
    <submittedName>
        <fullName evidence="2">Dihydrofolate reductase family protein</fullName>
    </submittedName>
</protein>
<accession>A0ABV6S0C6</accession>
<proteinExistence type="predicted"/>
<dbReference type="EMBL" id="JBHLTG010000016">
    <property type="protein sequence ID" value="MFC0682690.1"/>
    <property type="molecule type" value="Genomic_DNA"/>
</dbReference>
<dbReference type="Gene3D" id="3.40.430.10">
    <property type="entry name" value="Dihydrofolate Reductase, subunit A"/>
    <property type="match status" value="1"/>
</dbReference>
<dbReference type="RefSeq" id="WP_386676936.1">
    <property type="nucleotide sequence ID" value="NZ_JBHLTG010000016.1"/>
</dbReference>
<sequence length="190" mass="21033">MGKLIYTGLISLDGCLVDPEGNFDWAAPDPEVHAAVNEQERPVGTYLYGRRMYEVMRYWETEPGAADASPAELEYADLWRKADKVVFSSTLDQVTTARTRVERRFDVDHVRELKRSSEPDLSIGGAGLAASALRCGLVDELAMYVSPVVVGGGTRFLPDGVRLDLELLQERRFTGGVVLLRYAVQPPRSA</sequence>
<evidence type="ECO:0000313" key="3">
    <source>
        <dbReference type="Proteomes" id="UP001589896"/>
    </source>
</evidence>
<dbReference type="PANTHER" id="PTHR38011:SF11">
    <property type="entry name" value="2,5-DIAMINO-6-RIBOSYLAMINO-4(3H)-PYRIMIDINONE 5'-PHOSPHATE REDUCTASE"/>
    <property type="match status" value="1"/>
</dbReference>
<feature type="domain" description="Bacterial bifunctional deaminase-reductase C-terminal" evidence="1">
    <location>
        <begin position="3"/>
        <end position="178"/>
    </location>
</feature>
<comment type="caution">
    <text evidence="2">The sequence shown here is derived from an EMBL/GenBank/DDBJ whole genome shotgun (WGS) entry which is preliminary data.</text>
</comment>
<gene>
    <name evidence="2" type="ORF">ACFFGH_33080</name>
</gene>
<dbReference type="SUPFAM" id="SSF53597">
    <property type="entry name" value="Dihydrofolate reductase-like"/>
    <property type="match status" value="1"/>
</dbReference>
<evidence type="ECO:0000313" key="2">
    <source>
        <dbReference type="EMBL" id="MFC0682690.1"/>
    </source>
</evidence>
<name>A0ABV6S0C6_9GAMM</name>
<dbReference type="InterPro" id="IPR024072">
    <property type="entry name" value="DHFR-like_dom_sf"/>
</dbReference>
<evidence type="ECO:0000259" key="1">
    <source>
        <dbReference type="Pfam" id="PF01872"/>
    </source>
</evidence>
<reference evidence="2 3" key="1">
    <citation type="submission" date="2024-09" db="EMBL/GenBank/DDBJ databases">
        <authorList>
            <person name="Sun Q."/>
            <person name="Mori K."/>
        </authorList>
    </citation>
    <scope>NUCLEOTIDE SEQUENCE [LARGE SCALE GENOMIC DNA]</scope>
    <source>
        <strain evidence="2 3">KCTC 23076</strain>
    </source>
</reference>
<dbReference type="PANTHER" id="PTHR38011">
    <property type="entry name" value="DIHYDROFOLATE REDUCTASE FAMILY PROTEIN (AFU_ORTHOLOGUE AFUA_8G06820)"/>
    <property type="match status" value="1"/>
</dbReference>
<organism evidence="2 3">
    <name type="scientific">Lysobacter korlensis</name>
    <dbReference type="NCBI Taxonomy" id="553636"/>
    <lineage>
        <taxon>Bacteria</taxon>
        <taxon>Pseudomonadati</taxon>
        <taxon>Pseudomonadota</taxon>
        <taxon>Gammaproteobacteria</taxon>
        <taxon>Lysobacterales</taxon>
        <taxon>Lysobacteraceae</taxon>
        <taxon>Lysobacter</taxon>
    </lineage>
</organism>
<keyword evidence="3" id="KW-1185">Reference proteome</keyword>
<dbReference type="Proteomes" id="UP001589896">
    <property type="component" value="Unassembled WGS sequence"/>
</dbReference>